<keyword evidence="3 5" id="KW-1133">Transmembrane helix</keyword>
<evidence type="ECO:0000313" key="8">
    <source>
        <dbReference type="Proteomes" id="UP000826793"/>
    </source>
</evidence>
<dbReference type="SUPFAM" id="SSF81665">
    <property type="entry name" value="Calcium ATPase, transmembrane domain M"/>
    <property type="match status" value="1"/>
</dbReference>
<dbReference type="InterPro" id="IPR001757">
    <property type="entry name" value="P_typ_ATPase"/>
</dbReference>
<dbReference type="GO" id="GO:0016887">
    <property type="term" value="F:ATP hydrolysis activity"/>
    <property type="evidence" value="ECO:0007669"/>
    <property type="project" value="InterPro"/>
</dbReference>
<dbReference type="EMBL" id="DWXG01000010">
    <property type="protein sequence ID" value="HJB97242.1"/>
    <property type="molecule type" value="Genomic_DNA"/>
</dbReference>
<gene>
    <name evidence="7" type="ORF">H9710_01550</name>
</gene>
<dbReference type="PRINTS" id="PR00119">
    <property type="entry name" value="CATATPASE"/>
</dbReference>
<feature type="transmembrane region" description="Helical" evidence="5">
    <location>
        <begin position="132"/>
        <end position="156"/>
    </location>
</feature>
<feature type="transmembrane region" description="Helical" evidence="5">
    <location>
        <begin position="208"/>
        <end position="230"/>
    </location>
</feature>
<dbReference type="PANTHER" id="PTHR43294">
    <property type="entry name" value="SODIUM/POTASSIUM-TRANSPORTING ATPASE SUBUNIT ALPHA"/>
    <property type="match status" value="1"/>
</dbReference>
<proteinExistence type="predicted"/>
<feature type="transmembrane region" description="Helical" evidence="5">
    <location>
        <begin position="64"/>
        <end position="86"/>
    </location>
</feature>
<dbReference type="Proteomes" id="UP000826793">
    <property type="component" value="Unassembled WGS sequence"/>
</dbReference>
<dbReference type="NCBIfam" id="TIGR01494">
    <property type="entry name" value="ATPase_P-type"/>
    <property type="match status" value="1"/>
</dbReference>
<dbReference type="InterPro" id="IPR050510">
    <property type="entry name" value="Cation_transp_ATPase_P-type"/>
</dbReference>
<dbReference type="AlphaFoldDB" id="A0A9D2MTH9"/>
<dbReference type="InterPro" id="IPR023214">
    <property type="entry name" value="HAD_sf"/>
</dbReference>
<organism evidence="7 8">
    <name type="scientific">Candidatus Acutalibacter pullicola</name>
    <dbReference type="NCBI Taxonomy" id="2838417"/>
    <lineage>
        <taxon>Bacteria</taxon>
        <taxon>Bacillati</taxon>
        <taxon>Bacillota</taxon>
        <taxon>Clostridia</taxon>
        <taxon>Eubacteriales</taxon>
        <taxon>Acutalibacteraceae</taxon>
        <taxon>Acutalibacter</taxon>
    </lineage>
</organism>
<dbReference type="GO" id="GO:0005524">
    <property type="term" value="F:ATP binding"/>
    <property type="evidence" value="ECO:0007669"/>
    <property type="project" value="InterPro"/>
</dbReference>
<evidence type="ECO:0000256" key="2">
    <source>
        <dbReference type="ARBA" id="ARBA00022692"/>
    </source>
</evidence>
<feature type="domain" description="Cation-transporting P-type ATPase C-terminal" evidence="6">
    <location>
        <begin position="89"/>
        <end position="257"/>
    </location>
</feature>
<dbReference type="InterPro" id="IPR036412">
    <property type="entry name" value="HAD-like_sf"/>
</dbReference>
<protein>
    <submittedName>
        <fullName evidence="7">HAD-IC family P-type ATPase</fullName>
    </submittedName>
</protein>
<reference evidence="7" key="1">
    <citation type="journal article" date="2021" name="PeerJ">
        <title>Extensive microbial diversity within the chicken gut microbiome revealed by metagenomics and culture.</title>
        <authorList>
            <person name="Gilroy R."/>
            <person name="Ravi A."/>
            <person name="Getino M."/>
            <person name="Pursley I."/>
            <person name="Horton D.L."/>
            <person name="Alikhan N.F."/>
            <person name="Baker D."/>
            <person name="Gharbi K."/>
            <person name="Hall N."/>
            <person name="Watson M."/>
            <person name="Adriaenssens E.M."/>
            <person name="Foster-Nyarko E."/>
            <person name="Jarju S."/>
            <person name="Secka A."/>
            <person name="Antonio M."/>
            <person name="Oren A."/>
            <person name="Chaudhuri R.R."/>
            <person name="La Ragione R."/>
            <person name="Hildebrand F."/>
            <person name="Pallen M.J."/>
        </authorList>
    </citation>
    <scope>NUCLEOTIDE SEQUENCE</scope>
    <source>
        <strain evidence="7">CHK185-1770</strain>
    </source>
</reference>
<accession>A0A9D2MTH9</accession>
<keyword evidence="4 5" id="KW-0472">Membrane</keyword>
<dbReference type="InterPro" id="IPR023298">
    <property type="entry name" value="ATPase_P-typ_TM_dom_sf"/>
</dbReference>
<dbReference type="SUPFAM" id="SSF56784">
    <property type="entry name" value="HAD-like"/>
    <property type="match status" value="1"/>
</dbReference>
<name>A0A9D2MTH9_9FIRM</name>
<dbReference type="GO" id="GO:0005886">
    <property type="term" value="C:plasma membrane"/>
    <property type="evidence" value="ECO:0007669"/>
    <property type="project" value="UniProtKB-SubCell"/>
</dbReference>
<reference evidence="7" key="2">
    <citation type="submission" date="2021-04" db="EMBL/GenBank/DDBJ databases">
        <authorList>
            <person name="Gilroy R."/>
        </authorList>
    </citation>
    <scope>NUCLEOTIDE SEQUENCE</scope>
    <source>
        <strain evidence="7">CHK185-1770</strain>
    </source>
</reference>
<evidence type="ECO:0000259" key="6">
    <source>
        <dbReference type="Pfam" id="PF00689"/>
    </source>
</evidence>
<feature type="transmembrane region" description="Helical" evidence="5">
    <location>
        <begin position="236"/>
        <end position="255"/>
    </location>
</feature>
<evidence type="ECO:0000256" key="1">
    <source>
        <dbReference type="ARBA" id="ARBA00004370"/>
    </source>
</evidence>
<sequence>VSMTGDGVNDAPALKAADIGCAMGITGTDVAKGAADMTLTDDNFATIVDAVREGRGIYANIKKVVGFLLGTNIGEVLTVFFAMILWHKTPLLSMQLLWINLVTDSLPAISLGMEAVEADVMDHKPKPKDEGIFAHGLGVQVVLQGCMFALLTLIAFVLGERTGGSLEAGQTLAFMVLALTQIVQAFNMRSQHSLFHIGPFSNKKLNSAALLSLALVCLVLFTPVRIAFGLVLLPGWLYLAGLGLILVPLVVMELAKAVGLVRNRHHS</sequence>
<comment type="subcellular location">
    <subcellularLocation>
        <location evidence="1">Membrane</location>
    </subcellularLocation>
</comment>
<comment type="caution">
    <text evidence="7">The sequence shown here is derived from an EMBL/GenBank/DDBJ whole genome shotgun (WGS) entry which is preliminary data.</text>
</comment>
<feature type="non-terminal residue" evidence="7">
    <location>
        <position position="1"/>
    </location>
</feature>
<dbReference type="Pfam" id="PF00689">
    <property type="entry name" value="Cation_ATPase_C"/>
    <property type="match status" value="1"/>
</dbReference>
<dbReference type="PANTHER" id="PTHR43294:SF20">
    <property type="entry name" value="P-TYPE ATPASE"/>
    <property type="match status" value="1"/>
</dbReference>
<evidence type="ECO:0000256" key="3">
    <source>
        <dbReference type="ARBA" id="ARBA00022989"/>
    </source>
</evidence>
<keyword evidence="2 5" id="KW-0812">Transmembrane</keyword>
<evidence type="ECO:0000256" key="5">
    <source>
        <dbReference type="SAM" id="Phobius"/>
    </source>
</evidence>
<feature type="transmembrane region" description="Helical" evidence="5">
    <location>
        <begin position="168"/>
        <end position="187"/>
    </location>
</feature>
<evidence type="ECO:0000313" key="7">
    <source>
        <dbReference type="EMBL" id="HJB97242.1"/>
    </source>
</evidence>
<evidence type="ECO:0000256" key="4">
    <source>
        <dbReference type="ARBA" id="ARBA00023136"/>
    </source>
</evidence>
<dbReference type="PRINTS" id="PR00120">
    <property type="entry name" value="HATPASE"/>
</dbReference>
<dbReference type="Gene3D" id="1.20.1110.10">
    <property type="entry name" value="Calcium-transporting ATPase, transmembrane domain"/>
    <property type="match status" value="1"/>
</dbReference>
<dbReference type="InterPro" id="IPR006068">
    <property type="entry name" value="ATPase_P-typ_cation-transptr_C"/>
</dbReference>
<dbReference type="Gene3D" id="3.40.50.1000">
    <property type="entry name" value="HAD superfamily/HAD-like"/>
    <property type="match status" value="1"/>
</dbReference>